<dbReference type="Gene3D" id="2.60.120.650">
    <property type="entry name" value="Cupin"/>
    <property type="match status" value="1"/>
</dbReference>
<name>A0ABN8N7H3_9CNID</name>
<dbReference type="Proteomes" id="UP001159405">
    <property type="component" value="Unassembled WGS sequence"/>
</dbReference>
<accession>A0ABN8N7H3</accession>
<dbReference type="EMBL" id="CALNXK010000011">
    <property type="protein sequence ID" value="CAH3043390.1"/>
    <property type="molecule type" value="Genomic_DNA"/>
</dbReference>
<gene>
    <name evidence="1" type="ORF">PLOB_00002885</name>
</gene>
<evidence type="ECO:0000313" key="1">
    <source>
        <dbReference type="EMBL" id="CAH3043390.1"/>
    </source>
</evidence>
<evidence type="ECO:0000313" key="2">
    <source>
        <dbReference type="Proteomes" id="UP001159405"/>
    </source>
</evidence>
<organism evidence="1 2">
    <name type="scientific">Porites lobata</name>
    <dbReference type="NCBI Taxonomy" id="104759"/>
    <lineage>
        <taxon>Eukaryota</taxon>
        <taxon>Metazoa</taxon>
        <taxon>Cnidaria</taxon>
        <taxon>Anthozoa</taxon>
        <taxon>Hexacorallia</taxon>
        <taxon>Scleractinia</taxon>
        <taxon>Fungiina</taxon>
        <taxon>Poritidae</taxon>
        <taxon>Porites</taxon>
    </lineage>
</organism>
<keyword evidence="2" id="KW-1185">Reference proteome</keyword>
<comment type="caution">
    <text evidence="1">The sequence shown here is derived from an EMBL/GenBank/DDBJ whole genome shotgun (WGS) entry which is preliminary data.</text>
</comment>
<sequence length="129" mass="15225">MKEMIIKNLFNPPKYFKQNYMKCLIILEESVLACLVQGILECLFTWIRLVQVHGIGVFYVKKLWLLFSPETTADILGLHDRHWQSAREEVIEQMRALYPTIKCNSWPQDCQPLVVFQYPGDVVYDRSGW</sequence>
<proteinExistence type="predicted"/>
<protein>
    <submittedName>
        <fullName evidence="1">Uncharacterized protein</fullName>
    </submittedName>
</protein>
<reference evidence="1 2" key="1">
    <citation type="submission" date="2022-05" db="EMBL/GenBank/DDBJ databases">
        <authorList>
            <consortium name="Genoscope - CEA"/>
            <person name="William W."/>
        </authorList>
    </citation>
    <scope>NUCLEOTIDE SEQUENCE [LARGE SCALE GENOMIC DNA]</scope>
</reference>